<dbReference type="Proteomes" id="UP000006591">
    <property type="component" value="Chromosome 1"/>
</dbReference>
<dbReference type="AlphaFoldDB" id="A0A0E0FGE6"/>
<dbReference type="STRING" id="4536.A0A0E0FGE6"/>
<protein>
    <recommendedName>
        <fullName evidence="3">DUF674 domain-containing protein</fullName>
    </recommendedName>
</protein>
<reference evidence="1" key="2">
    <citation type="submission" date="2018-04" db="EMBL/GenBank/DDBJ databases">
        <title>OnivRS2 (Oryza nivara Reference Sequence Version 2).</title>
        <authorList>
            <person name="Zhang J."/>
            <person name="Kudrna D."/>
            <person name="Lee S."/>
            <person name="Talag J."/>
            <person name="Rajasekar S."/>
            <person name="Welchert J."/>
            <person name="Hsing Y.-I."/>
            <person name="Wing R.A."/>
        </authorList>
    </citation>
    <scope>NUCLEOTIDE SEQUENCE [LARGE SCALE GENOMIC DNA]</scope>
</reference>
<dbReference type="eggNOG" id="KOG0017">
    <property type="taxonomic scope" value="Eukaryota"/>
</dbReference>
<dbReference type="PANTHER" id="PTHR33103">
    <property type="entry name" value="OS01G0153900 PROTEIN"/>
    <property type="match status" value="1"/>
</dbReference>
<name>A0A0E0FGE6_ORYNI</name>
<dbReference type="PANTHER" id="PTHR33103:SF52">
    <property type="entry name" value="OS01G0154100 PROTEIN"/>
    <property type="match status" value="1"/>
</dbReference>
<reference evidence="1" key="1">
    <citation type="submission" date="2015-04" db="UniProtKB">
        <authorList>
            <consortium name="EnsemblPlants"/>
        </authorList>
    </citation>
    <scope>IDENTIFICATION</scope>
    <source>
        <strain evidence="1">SL10</strain>
    </source>
</reference>
<keyword evidence="2" id="KW-1185">Reference proteome</keyword>
<evidence type="ECO:0008006" key="3">
    <source>
        <dbReference type="Google" id="ProtNLM"/>
    </source>
</evidence>
<organism evidence="1">
    <name type="scientific">Oryza nivara</name>
    <name type="common">Indian wild rice</name>
    <name type="synonym">Oryza sativa f. spontanea</name>
    <dbReference type="NCBI Taxonomy" id="4536"/>
    <lineage>
        <taxon>Eukaryota</taxon>
        <taxon>Viridiplantae</taxon>
        <taxon>Streptophyta</taxon>
        <taxon>Embryophyta</taxon>
        <taxon>Tracheophyta</taxon>
        <taxon>Spermatophyta</taxon>
        <taxon>Magnoliopsida</taxon>
        <taxon>Liliopsida</taxon>
        <taxon>Poales</taxon>
        <taxon>Poaceae</taxon>
        <taxon>BOP clade</taxon>
        <taxon>Oryzoideae</taxon>
        <taxon>Oryzeae</taxon>
        <taxon>Oryzinae</taxon>
        <taxon>Oryza</taxon>
    </lineage>
</organism>
<proteinExistence type="predicted"/>
<accession>A0A0E0FGE6</accession>
<dbReference type="HOGENOM" id="CLU_015213_1_0_1"/>
<dbReference type="Pfam" id="PF05056">
    <property type="entry name" value="DUF674"/>
    <property type="match status" value="2"/>
</dbReference>
<evidence type="ECO:0000313" key="1">
    <source>
        <dbReference type="EnsemblPlants" id="ONIVA01G03970.1"/>
    </source>
</evidence>
<dbReference type="Gramene" id="ONIVA01G03970.1">
    <property type="protein sequence ID" value="ONIVA01G03970.1"/>
    <property type="gene ID" value="ONIVA01G03970"/>
</dbReference>
<sequence length="653" mass="68129">MATETTSSKALSMKLLVDSKAQRVLYAEAGKDVVDFLFSLLTLPVGTVVKVLSKDSMVGSIGELYASVEDLDATYVRSADARNVLLAPAGGFDTGKLLQLPETAAPLATKLYRCSSCDYNECYDYVSTVSGLRCQIARCPGKMTVAMNLVVSSTSTTATGSASGGEAAQPAYAVAGTGFVQGVVTYTIMDDLRVAPMSTISGITLLTTFGVTDITSLQEKTVQIGYTEGLAMLKASLQSKTVLTDINAAAPPPASTELYRGSASRFGDCCNYVSTVSGLPCQLPQCSGKMSLPVKHVMVSSTTIAGSTGGEVPATASAPSAIAGTGFVQGLVTYAVMDDLKVAPMSTIALVKSGVTHIKSLQEKTVSIGYTESKTVLTDVFLGKKRKKWPFVLVLLLLFILLAGKPQAQKASSDLMSMTLLIDTKAQRVLYAEARKDVVDFLLSLLALPIASGIKLLGKGSMVGCVGNLYASVEKLDDAFVQADTAKDSLLSPVVLSPAASSNTSVLRLPAPSSAQSSKSFFRCSYSSNACRSFVTNASGTKCPNCGNQMATACTYVAGGQDQNTQNAAAEGAKGGGFVQGIVTYTVMDDLTVAPMSSISSITLLNRFAVKDLGALKEKTVQLGYTEGLAILKASLQSKTVLTDVFIGLKPAS</sequence>
<dbReference type="EnsemblPlants" id="ONIVA01G03970.1">
    <property type="protein sequence ID" value="ONIVA01G03970.1"/>
    <property type="gene ID" value="ONIVA01G03970"/>
</dbReference>
<evidence type="ECO:0000313" key="2">
    <source>
        <dbReference type="Proteomes" id="UP000006591"/>
    </source>
</evidence>
<dbReference type="InterPro" id="IPR007750">
    <property type="entry name" value="DUF674"/>
</dbReference>
<dbReference type="OMA" id="CIGNIYR"/>